<keyword evidence="1" id="KW-1133">Transmembrane helix</keyword>
<reference evidence="3 4" key="1">
    <citation type="submission" date="2019-06" db="EMBL/GenBank/DDBJ databases">
        <title>Genome sequence analysis of &gt;100 Bacillus licheniformis strains suggests intrinsic resistance to this species.</title>
        <authorList>
            <person name="Wels M."/>
            <person name="Siezen R.J."/>
            <person name="Johansen E."/>
            <person name="Stuer-Lauridsen B."/>
            <person name="Bjerre K."/>
            <person name="Nielsen B.K.K."/>
        </authorList>
    </citation>
    <scope>NUCLEOTIDE SEQUENCE [LARGE SCALE GENOMIC DNA]</scope>
    <source>
        <strain evidence="3 4">BAC-16736</strain>
    </source>
</reference>
<evidence type="ECO:0000313" key="4">
    <source>
        <dbReference type="Proteomes" id="UP000435910"/>
    </source>
</evidence>
<reference evidence="2 5" key="2">
    <citation type="submission" date="2020-12" db="EMBL/GenBank/DDBJ databases">
        <title>FDA dAtabase for Regulatory Grade micrObial Sequences (FDA-ARGOS): Supporting development and validation of Infectious Disease Dx tests.</title>
        <authorList>
            <person name="Nelson B."/>
            <person name="Plummer A."/>
            <person name="Tallon L."/>
            <person name="Sadzewicz L."/>
            <person name="Zhao X."/>
            <person name="Boylan J."/>
            <person name="Ott S."/>
            <person name="Bowen H."/>
            <person name="Vavikolanu K."/>
            <person name="Mehta A."/>
            <person name="Aluvathingal J."/>
            <person name="Nadendla S."/>
            <person name="Myers T."/>
            <person name="Yan Y."/>
            <person name="Sichtig H."/>
        </authorList>
    </citation>
    <scope>NUCLEOTIDE SEQUENCE [LARGE SCALE GENOMIC DNA]</scope>
    <source>
        <strain evidence="2 5">FDAARGOS_923</strain>
    </source>
</reference>
<dbReference type="EMBL" id="NILC01000028">
    <property type="protein sequence ID" value="TWL23614.1"/>
    <property type="molecule type" value="Genomic_DNA"/>
</dbReference>
<evidence type="ECO:0000313" key="3">
    <source>
        <dbReference type="EMBL" id="TWL23614.1"/>
    </source>
</evidence>
<dbReference type="Proteomes" id="UP000435910">
    <property type="component" value="Unassembled WGS sequence"/>
</dbReference>
<proteinExistence type="predicted"/>
<evidence type="ECO:0000256" key="1">
    <source>
        <dbReference type="SAM" id="Phobius"/>
    </source>
</evidence>
<dbReference type="GeneID" id="92860562"/>
<sequence length="127" mass="14321">MLKTIGFYGFLASVCLNLFLRFGLKINGTANDIISTASLVFVLVYVWDDLKKRSAKTLILQGITLIIFVALLVFVIMKGQTFIASLPFFEGWETPAKWVYILLVLFLGSNLFIYINEKITNSKKEAS</sequence>
<dbReference type="InterPro" id="IPR025621">
    <property type="entry name" value="YoqO"/>
</dbReference>
<feature type="transmembrane region" description="Helical" evidence="1">
    <location>
        <begin position="7"/>
        <end position="24"/>
    </location>
</feature>
<dbReference type="Pfam" id="PF14037">
    <property type="entry name" value="YoqO"/>
    <property type="match status" value="1"/>
</dbReference>
<dbReference type="RefSeq" id="WP_003183867.1">
    <property type="nucleotide sequence ID" value="NZ_BEXU01000067.1"/>
</dbReference>
<keyword evidence="1" id="KW-0472">Membrane</keyword>
<protein>
    <submittedName>
        <fullName evidence="2">YoqO family protein</fullName>
    </submittedName>
</protein>
<evidence type="ECO:0000313" key="2">
    <source>
        <dbReference type="EMBL" id="QPR74820.1"/>
    </source>
</evidence>
<dbReference type="OMA" id="INGCYNT"/>
<name>A0A1Y0YHX5_BACLI</name>
<gene>
    <name evidence="3" type="ORF">CHCC16736_1322</name>
    <name evidence="2" type="ORF">I6G80_11455</name>
</gene>
<dbReference type="EMBL" id="CP065647">
    <property type="protein sequence ID" value="QPR74820.1"/>
    <property type="molecule type" value="Genomic_DNA"/>
</dbReference>
<accession>A0A1Y0YHX5</accession>
<evidence type="ECO:0000313" key="5">
    <source>
        <dbReference type="Proteomes" id="UP000595038"/>
    </source>
</evidence>
<organism evidence="3 4">
    <name type="scientific">Bacillus licheniformis</name>
    <dbReference type="NCBI Taxonomy" id="1402"/>
    <lineage>
        <taxon>Bacteria</taxon>
        <taxon>Bacillati</taxon>
        <taxon>Bacillota</taxon>
        <taxon>Bacilli</taxon>
        <taxon>Bacillales</taxon>
        <taxon>Bacillaceae</taxon>
        <taxon>Bacillus</taxon>
    </lineage>
</organism>
<feature type="transmembrane region" description="Helical" evidence="1">
    <location>
        <begin position="30"/>
        <end position="47"/>
    </location>
</feature>
<feature type="transmembrane region" description="Helical" evidence="1">
    <location>
        <begin position="59"/>
        <end position="77"/>
    </location>
</feature>
<feature type="transmembrane region" description="Helical" evidence="1">
    <location>
        <begin position="97"/>
        <end position="115"/>
    </location>
</feature>
<dbReference type="Proteomes" id="UP000595038">
    <property type="component" value="Chromosome"/>
</dbReference>
<keyword evidence="1" id="KW-0812">Transmembrane</keyword>
<dbReference type="AlphaFoldDB" id="A0A1Y0YHX5"/>